<dbReference type="AlphaFoldDB" id="A0A0C9RID7"/>
<evidence type="ECO:0000313" key="4">
    <source>
        <dbReference type="EMBL" id="JAG86256.1"/>
    </source>
</evidence>
<keyword evidence="2" id="KW-0802">TPR repeat</keyword>
<proteinExistence type="inferred from homology"/>
<feature type="compositionally biased region" description="Polar residues" evidence="3">
    <location>
        <begin position="615"/>
        <end position="638"/>
    </location>
</feature>
<feature type="repeat" description="TPR" evidence="2">
    <location>
        <begin position="397"/>
        <end position="430"/>
    </location>
</feature>
<dbReference type="PROSITE" id="PS50005">
    <property type="entry name" value="TPR"/>
    <property type="match status" value="2"/>
</dbReference>
<dbReference type="PANTHER" id="PTHR12979:SF5">
    <property type="entry name" value="CCR4-NOT TRANSCRIPTION COMPLEX SUBUNIT 10"/>
    <property type="match status" value="1"/>
</dbReference>
<organism evidence="4">
    <name type="scientific">Wollemia nobilis</name>
    <dbReference type="NCBI Taxonomy" id="56998"/>
    <lineage>
        <taxon>Eukaryota</taxon>
        <taxon>Viridiplantae</taxon>
        <taxon>Streptophyta</taxon>
        <taxon>Embryophyta</taxon>
        <taxon>Tracheophyta</taxon>
        <taxon>Spermatophyta</taxon>
        <taxon>Pinopsida</taxon>
        <taxon>Pinidae</taxon>
        <taxon>Conifers II</taxon>
        <taxon>Araucariales</taxon>
        <taxon>Araucariaceae</taxon>
        <taxon>Wollemia</taxon>
    </lineage>
</organism>
<dbReference type="EMBL" id="GCHU01018414">
    <property type="protein sequence ID" value="JAG86256.1"/>
    <property type="molecule type" value="Transcribed_RNA"/>
</dbReference>
<protein>
    <submittedName>
        <fullName evidence="4">TSA: Wollemia nobilis Ref_Wollemi_Transcript_18536_3089 transcribed RNA sequence</fullName>
    </submittedName>
</protein>
<dbReference type="GO" id="GO:0030014">
    <property type="term" value="C:CCR4-NOT complex"/>
    <property type="evidence" value="ECO:0007669"/>
    <property type="project" value="InterPro"/>
</dbReference>
<feature type="region of interest" description="Disordered" evidence="3">
    <location>
        <begin position="609"/>
        <end position="655"/>
    </location>
</feature>
<dbReference type="SUPFAM" id="SSF48452">
    <property type="entry name" value="TPR-like"/>
    <property type="match status" value="2"/>
</dbReference>
<feature type="region of interest" description="Disordered" evidence="3">
    <location>
        <begin position="750"/>
        <end position="790"/>
    </location>
</feature>
<dbReference type="Pfam" id="PF13432">
    <property type="entry name" value="TPR_16"/>
    <property type="match status" value="1"/>
</dbReference>
<comment type="similarity">
    <text evidence="1">Belongs to the CNOT10 family.</text>
</comment>
<reference evidence="4" key="1">
    <citation type="submission" date="2015-02" db="EMBL/GenBank/DDBJ databases">
        <title>A transcriptome of Wollemia nobilis - a relic of Gondwana.</title>
        <authorList>
            <person name="Chia J.Y."/>
            <person name="Leong Y.S."/>
            <person name="Abdul Karim S."/>
            <person name="Wan Azmi N."/>
            <person name="Hercus R."/>
            <person name="Croft L."/>
        </authorList>
    </citation>
    <scope>NUCLEOTIDE SEQUENCE</scope>
    <source>
        <strain evidence="4">MaeBrown</strain>
        <tissue evidence="4">Leaf</tissue>
    </source>
</reference>
<dbReference type="SMART" id="SM00028">
    <property type="entry name" value="TPR"/>
    <property type="match status" value="3"/>
</dbReference>
<evidence type="ECO:0000256" key="2">
    <source>
        <dbReference type="PROSITE-ProRule" id="PRU00339"/>
    </source>
</evidence>
<name>A0A0C9RID7_9CONI</name>
<dbReference type="Gene3D" id="1.25.40.10">
    <property type="entry name" value="Tetratricopeptide repeat domain"/>
    <property type="match status" value="3"/>
</dbReference>
<dbReference type="InterPro" id="IPR039740">
    <property type="entry name" value="CNOT10"/>
</dbReference>
<feature type="region of interest" description="Disordered" evidence="3">
    <location>
        <begin position="1"/>
        <end position="21"/>
    </location>
</feature>
<feature type="repeat" description="TPR" evidence="2">
    <location>
        <begin position="799"/>
        <end position="832"/>
    </location>
</feature>
<feature type="compositionally biased region" description="Polar residues" evidence="3">
    <location>
        <begin position="774"/>
        <end position="790"/>
    </location>
</feature>
<dbReference type="InterPro" id="IPR019734">
    <property type="entry name" value="TPR_rpt"/>
</dbReference>
<evidence type="ECO:0000256" key="3">
    <source>
        <dbReference type="SAM" id="MobiDB-lite"/>
    </source>
</evidence>
<evidence type="ECO:0000256" key="1">
    <source>
        <dbReference type="ARBA" id="ARBA00010080"/>
    </source>
</evidence>
<feature type="compositionally biased region" description="Polar residues" evidence="3">
    <location>
        <begin position="99"/>
        <end position="111"/>
    </location>
</feature>
<sequence length="873" mass="95738">MENSQAVQRDGSPEDEGNLSPTETLAREAASMFQSRRFEECIGILTELLQKKEGDPKILHNFAITEYHCDGDPQKLLEKLHKVKSQIEELARAAGDQLEGTSSPSNNTSTLVPKPSGVTGVQQVCMSSNTDGIACMDEYDTSIATLNIATILYDLQNYEDAMSVLEPLYQNIEPIDETTAFHICRLLLDIALACHEAVKAADVVQYMEKAFVFGFTPLQVDSGGTLQNQSTSQLVRATSSTSTNVAAVEGTGSATNANTTTTPVAAANSENSLTRTLSYDAGAYDAFLSTLDNDSQNLEGPSASFSSDLTRFHAERAAPASELKLLSHLNKVRLFLLTRNLKATKREVKLAINIARGMDFSTALLLKAQLEYYRGNYRKAIKLLTTCSSRAEQGMSCMLFNNLGCIHYKLRKYNLAAIYFRKAYQNSPSLGAEPSLKLPKFHPGKSQFIMYNSGMLHLMYGNPIVAAQCFQRACYLYYNQPLLWLRLAECCISAQEKGLLKTPFSESTFKVDRLNVKVVGDGRWRHVVLPDGSSIPVGEDSKSMSEEGFDNLKSSFTPGEETFFQLGQPVKLSMLFARQCLQLSFWLFSQNDNTASQLVVCDLSSENKEDEDINKNVNQNSTSTGESKGASNTPQPSANDDAKESKDNTGSINPISASVDAYEEMRRKENMLARQAVLADLAYVELCLENPLKALTTAELLLQQPECPRSYIYLARIYAAESLCRLNRPKEAAEHLSVCMEEGNNIDLGFNSSEDGHGWRSAENSEASGDGEDVSNSSATGNLMEPQSISHMTGGQARTALYVNLAAVFAMQGNLQQAHQYATHAVQLTPTSPSAVLSVVYVELLQGKTQEAITNLKQCRQLLASPALVSCSR</sequence>
<dbReference type="PANTHER" id="PTHR12979">
    <property type="entry name" value="CCR4-NOT TRANSCRIPTION COMPLEX SUBUNIT 10"/>
    <property type="match status" value="1"/>
</dbReference>
<dbReference type="InterPro" id="IPR011990">
    <property type="entry name" value="TPR-like_helical_dom_sf"/>
</dbReference>
<dbReference type="GO" id="GO:0006402">
    <property type="term" value="P:mRNA catabolic process"/>
    <property type="evidence" value="ECO:0007669"/>
    <property type="project" value="TreeGrafter"/>
</dbReference>
<dbReference type="GO" id="GO:0017148">
    <property type="term" value="P:negative regulation of translation"/>
    <property type="evidence" value="ECO:0007669"/>
    <property type="project" value="TreeGrafter"/>
</dbReference>
<feature type="region of interest" description="Disordered" evidence="3">
    <location>
        <begin position="94"/>
        <end position="113"/>
    </location>
</feature>
<accession>A0A0C9RID7</accession>